<protein>
    <submittedName>
        <fullName evidence="9">Uncharacterized protein</fullName>
    </submittedName>
</protein>
<feature type="region of interest" description="Disordered" evidence="6">
    <location>
        <begin position="256"/>
        <end position="364"/>
    </location>
</feature>
<feature type="compositionally biased region" description="Low complexity" evidence="6">
    <location>
        <begin position="333"/>
        <end position="342"/>
    </location>
</feature>
<dbReference type="Pfam" id="PF00069">
    <property type="entry name" value="Pkinase"/>
    <property type="match status" value="2"/>
</dbReference>
<evidence type="ECO:0000256" key="1">
    <source>
        <dbReference type="ARBA" id="ARBA00022527"/>
    </source>
</evidence>
<feature type="compositionally biased region" description="Acidic residues" evidence="6">
    <location>
        <begin position="814"/>
        <end position="846"/>
    </location>
</feature>
<dbReference type="Gene3D" id="1.10.510.10">
    <property type="entry name" value="Transferase(Phosphotransferase) domain 1"/>
    <property type="match status" value="2"/>
</dbReference>
<dbReference type="GO" id="GO:0004674">
    <property type="term" value="F:protein serine/threonine kinase activity"/>
    <property type="evidence" value="ECO:0007669"/>
    <property type="project" value="UniProtKB-KW"/>
</dbReference>
<dbReference type="OrthoDB" id="63267at2759"/>
<feature type="compositionally biased region" description="Polar residues" evidence="6">
    <location>
        <begin position="1223"/>
        <end position="1238"/>
    </location>
</feature>
<dbReference type="SMART" id="SM00220">
    <property type="entry name" value="S_TKc"/>
    <property type="match status" value="1"/>
</dbReference>
<keyword evidence="2" id="KW-0808">Transferase</keyword>
<feature type="compositionally biased region" description="Low complexity" evidence="6">
    <location>
        <begin position="1072"/>
        <end position="1095"/>
    </location>
</feature>
<feature type="domain" description="AGC-kinase C-terminal" evidence="8">
    <location>
        <begin position="686"/>
        <end position="816"/>
    </location>
</feature>
<feature type="compositionally biased region" description="Low complexity" evidence="6">
    <location>
        <begin position="314"/>
        <end position="323"/>
    </location>
</feature>
<feature type="compositionally biased region" description="Low complexity" evidence="6">
    <location>
        <begin position="274"/>
        <end position="306"/>
    </location>
</feature>
<dbReference type="GO" id="GO:0005524">
    <property type="term" value="F:ATP binding"/>
    <property type="evidence" value="ECO:0007669"/>
    <property type="project" value="UniProtKB-KW"/>
</dbReference>
<keyword evidence="10" id="KW-1185">Reference proteome</keyword>
<keyword evidence="4" id="KW-0418">Kinase</keyword>
<organism evidence="9 10">
    <name type="scientific">Rhodocollybia butyracea</name>
    <dbReference type="NCBI Taxonomy" id="206335"/>
    <lineage>
        <taxon>Eukaryota</taxon>
        <taxon>Fungi</taxon>
        <taxon>Dikarya</taxon>
        <taxon>Basidiomycota</taxon>
        <taxon>Agaricomycotina</taxon>
        <taxon>Agaricomycetes</taxon>
        <taxon>Agaricomycetidae</taxon>
        <taxon>Agaricales</taxon>
        <taxon>Marasmiineae</taxon>
        <taxon>Omphalotaceae</taxon>
        <taxon>Rhodocollybia</taxon>
    </lineage>
</organism>
<feature type="compositionally biased region" description="Low complexity" evidence="6">
    <location>
        <begin position="1165"/>
        <end position="1197"/>
    </location>
</feature>
<dbReference type="Proteomes" id="UP000772434">
    <property type="component" value="Unassembled WGS sequence"/>
</dbReference>
<feature type="compositionally biased region" description="Pro residues" evidence="6">
    <location>
        <begin position="855"/>
        <end position="871"/>
    </location>
</feature>
<proteinExistence type="predicted"/>
<accession>A0A9P5PD21</accession>
<evidence type="ECO:0000313" key="10">
    <source>
        <dbReference type="Proteomes" id="UP000772434"/>
    </source>
</evidence>
<feature type="region of interest" description="Disordered" evidence="6">
    <location>
        <begin position="1058"/>
        <end position="1307"/>
    </location>
</feature>
<feature type="compositionally biased region" description="Low complexity" evidence="6">
    <location>
        <begin position="1209"/>
        <end position="1222"/>
    </location>
</feature>
<feature type="compositionally biased region" description="Polar residues" evidence="6">
    <location>
        <begin position="1103"/>
        <end position="1112"/>
    </location>
</feature>
<dbReference type="CDD" id="cd05123">
    <property type="entry name" value="STKc_AGC"/>
    <property type="match status" value="1"/>
</dbReference>
<evidence type="ECO:0000256" key="5">
    <source>
        <dbReference type="ARBA" id="ARBA00022840"/>
    </source>
</evidence>
<feature type="compositionally biased region" description="Basic and acidic residues" evidence="6">
    <location>
        <begin position="745"/>
        <end position="760"/>
    </location>
</feature>
<evidence type="ECO:0000256" key="2">
    <source>
        <dbReference type="ARBA" id="ARBA00022679"/>
    </source>
</evidence>
<evidence type="ECO:0000259" key="8">
    <source>
        <dbReference type="PROSITE" id="PS51285"/>
    </source>
</evidence>
<dbReference type="PROSITE" id="PS50011">
    <property type="entry name" value="PROTEIN_KINASE_DOM"/>
    <property type="match status" value="1"/>
</dbReference>
<evidence type="ECO:0000259" key="7">
    <source>
        <dbReference type="PROSITE" id="PS50011"/>
    </source>
</evidence>
<dbReference type="PROSITE" id="PS51285">
    <property type="entry name" value="AGC_KINASE_CTER"/>
    <property type="match status" value="1"/>
</dbReference>
<keyword evidence="1" id="KW-0723">Serine/threonine-protein kinase</keyword>
<feature type="compositionally biased region" description="Pro residues" evidence="6">
    <location>
        <begin position="949"/>
        <end position="973"/>
    </location>
</feature>
<dbReference type="InterPro" id="IPR008271">
    <property type="entry name" value="Ser/Thr_kinase_AS"/>
</dbReference>
<dbReference type="SUPFAM" id="SSF56112">
    <property type="entry name" value="Protein kinase-like (PK-like)"/>
    <property type="match status" value="1"/>
</dbReference>
<dbReference type="SMART" id="SM00133">
    <property type="entry name" value="S_TK_X"/>
    <property type="match status" value="1"/>
</dbReference>
<feature type="region of interest" description="Disordered" evidence="6">
    <location>
        <begin position="729"/>
        <end position="1042"/>
    </location>
</feature>
<feature type="domain" description="Protein kinase" evidence="7">
    <location>
        <begin position="376"/>
        <end position="685"/>
    </location>
</feature>
<dbReference type="PROSITE" id="PS00108">
    <property type="entry name" value="PROTEIN_KINASE_ST"/>
    <property type="match status" value="1"/>
</dbReference>
<evidence type="ECO:0000256" key="3">
    <source>
        <dbReference type="ARBA" id="ARBA00022741"/>
    </source>
</evidence>
<keyword evidence="5" id="KW-0067">ATP-binding</keyword>
<name>A0A9P5PD21_9AGAR</name>
<feature type="compositionally biased region" description="Polar residues" evidence="6">
    <location>
        <begin position="773"/>
        <end position="782"/>
    </location>
</feature>
<dbReference type="PANTHER" id="PTHR24351">
    <property type="entry name" value="RIBOSOMAL PROTEIN S6 KINASE"/>
    <property type="match status" value="1"/>
</dbReference>
<feature type="compositionally biased region" description="Acidic residues" evidence="6">
    <location>
        <begin position="1012"/>
        <end position="1033"/>
    </location>
</feature>
<reference evidence="9" key="1">
    <citation type="submission" date="2020-11" db="EMBL/GenBank/DDBJ databases">
        <authorList>
            <consortium name="DOE Joint Genome Institute"/>
            <person name="Ahrendt S."/>
            <person name="Riley R."/>
            <person name="Andreopoulos W."/>
            <person name="Labutti K."/>
            <person name="Pangilinan J."/>
            <person name="Ruiz-Duenas F.J."/>
            <person name="Barrasa J.M."/>
            <person name="Sanchez-Garcia M."/>
            <person name="Camarero S."/>
            <person name="Miyauchi S."/>
            <person name="Serrano A."/>
            <person name="Linde D."/>
            <person name="Babiker R."/>
            <person name="Drula E."/>
            <person name="Ayuso-Fernandez I."/>
            <person name="Pacheco R."/>
            <person name="Padilla G."/>
            <person name="Ferreira P."/>
            <person name="Barriuso J."/>
            <person name="Kellner H."/>
            <person name="Castanera R."/>
            <person name="Alfaro M."/>
            <person name="Ramirez L."/>
            <person name="Pisabarro A.G."/>
            <person name="Kuo A."/>
            <person name="Tritt A."/>
            <person name="Lipzen A."/>
            <person name="He G."/>
            <person name="Yan M."/>
            <person name="Ng V."/>
            <person name="Cullen D."/>
            <person name="Martin F."/>
            <person name="Rosso M.-N."/>
            <person name="Henrissat B."/>
            <person name="Hibbett D."/>
            <person name="Martinez A.T."/>
            <person name="Grigoriev I.V."/>
        </authorList>
    </citation>
    <scope>NUCLEOTIDE SEQUENCE</scope>
    <source>
        <strain evidence="9">AH 40177</strain>
    </source>
</reference>
<dbReference type="InterPro" id="IPR000961">
    <property type="entry name" value="AGC-kinase_C"/>
</dbReference>
<feature type="compositionally biased region" description="Low complexity" evidence="6">
    <location>
        <begin position="1142"/>
        <end position="1157"/>
    </location>
</feature>
<dbReference type="InterPro" id="IPR000719">
    <property type="entry name" value="Prot_kinase_dom"/>
</dbReference>
<dbReference type="InterPro" id="IPR011009">
    <property type="entry name" value="Kinase-like_dom_sf"/>
</dbReference>
<keyword evidence="3" id="KW-0547">Nucleotide-binding</keyword>
<feature type="compositionally biased region" description="Polar residues" evidence="6">
    <location>
        <begin position="1291"/>
        <end position="1307"/>
    </location>
</feature>
<dbReference type="InterPro" id="IPR045270">
    <property type="entry name" value="STKc_AGC"/>
</dbReference>
<dbReference type="EMBL" id="JADNRY010000269">
    <property type="protein sequence ID" value="KAF9059960.1"/>
    <property type="molecule type" value="Genomic_DNA"/>
</dbReference>
<evidence type="ECO:0000256" key="6">
    <source>
        <dbReference type="SAM" id="MobiDB-lite"/>
    </source>
</evidence>
<feature type="compositionally biased region" description="Basic and acidic residues" evidence="6">
    <location>
        <begin position="885"/>
        <end position="894"/>
    </location>
</feature>
<evidence type="ECO:0000256" key="4">
    <source>
        <dbReference type="ARBA" id="ARBA00022777"/>
    </source>
</evidence>
<evidence type="ECO:0000313" key="9">
    <source>
        <dbReference type="EMBL" id="KAF9059960.1"/>
    </source>
</evidence>
<feature type="compositionally biased region" description="Acidic residues" evidence="6">
    <location>
        <begin position="729"/>
        <end position="744"/>
    </location>
</feature>
<dbReference type="Gene3D" id="3.30.200.20">
    <property type="entry name" value="Phosphorylase Kinase, domain 1"/>
    <property type="match status" value="2"/>
</dbReference>
<sequence length="1307" mass="142419">MPSTVSVRRPGSLSTFGRSPANSKASNPRRSSSLRKTNKTNGLSTLTFEEPESTVFIDREMVKNHHMDTAPSRRGPVRIDQDGPWSVSVAESPHDQRSYSLYIKTPTHNLTLTRTAMEIIELDHKLHDSIISTSKLPALPLDPATIPAAPKRKSAFLNTLSRLASPSAKRSIPSPSVEQSDPFASFALLNATLPVPSATSTALAAYFTTVANLQPVRQARAWKRFVRVRTDDLESTRVERAIKRVRSDLAAHGGAHIAPVITEEKPKELPDVPEPAQEEAALPPSPSPVVDLTSTPRVSEEQQPSSQPQPQPQTPTTTEAPAPRMSPVPCDESSSISTAARSKSTRKKRKETSSGSLNGSALVKKKSQRKVVVDDFEMLRVLGKGCAGKVLLVRHKATTDLYAMKAITKRHVLAHQELQHTLTEQAVLKRMAAVDENGQANPNGVVKDPFVVKLWWSFHDKENLFLVMDFHPGGDLATQLARWGRLGRDRARFYAAEIVEGVEGLHAAGVIYRDLKPENILIGADGHIVLTDFGLSKEFPRRRDAVTAPPTPSGKEFPGGVQPSWMVKDGPDLGNGNAAPTTVDMTTTFCGTAEYLAPEVIQALPYSYEIDWWSFGTMLYEMLTGITPFWANNHSDMYVRVLQDELQFPDERSMDQDTKSLIRGLLQRNPALRICEPRIKRHPYFSMIDWSHVYYKRYIPPYIPPIDPSNASDTQNFDDTFLDMEPVLDDFNNDIEGDNENTDTDPEHENEHTDTDRTDGEGEGEGDETNTTPSQSRSSSLHPGSRNLKEEPVEDGSVDVFDGYSFKGRHSMLIDDEDGEEEDEGEETDEEEEEEEEEGGDEEEDISSGVLGELTPPPPLPTAETPAPTPVEPAETTLEDEDELPEPKTPEARPKTLPPADDDVAPPTVTPSREPSTTPSGVVESQIEANPRTSKELPTPVESTEPEATLPPQPPVSEKPPKQPPVPPKPPVANPVTAKAVRAQPPPRRKERSGVLALDQYLSDGPAAGRDGDEDEDVEDEEDEDWDFIEADGGEDRNGAKGTSLFARGVVDRYRLAVFRKASTPSRSGTMSRSVSEMSTKSSKSKITPSSSSKTFDSEKGEQNSPTQSPSPSIRDRRGRNQNPVGVGGLTFRGPRQFLRPKSASGLSSQPPSSYSSKSKKESGKSLGTLNSTSTSGIMASSSSSSGGLASLLTPTSSVPPHSLKSKESAVSVGAQSAQSYSESSDTSINGIGNQNRNGPGHGLGDGDGDGNVTVDQSEPEREAAGPGGKHKKENKKLKKYRENAEKVLSIFSTPRQTQSTHNTHPS</sequence>
<feature type="region of interest" description="Disordered" evidence="6">
    <location>
        <begin position="1"/>
        <end position="47"/>
    </location>
</feature>
<comment type="caution">
    <text evidence="9">The sequence shown here is derived from an EMBL/GenBank/DDBJ whole genome shotgun (WGS) entry which is preliminary data.</text>
</comment>
<feature type="compositionally biased region" description="Basic residues" evidence="6">
    <location>
        <begin position="1269"/>
        <end position="1280"/>
    </location>
</feature>
<gene>
    <name evidence="9" type="ORF">BDP27DRAFT_1340434</name>
</gene>
<feature type="compositionally biased region" description="Polar residues" evidence="6">
    <location>
        <begin position="1"/>
        <end position="31"/>
    </location>
</feature>